<dbReference type="Proteomes" id="UP000189674">
    <property type="component" value="Chromosome"/>
</dbReference>
<protein>
    <submittedName>
        <fullName evidence="1">Uncharacterized protein</fullName>
    </submittedName>
</protein>
<gene>
    <name evidence="1" type="ORF">STSP2_03253</name>
</gene>
<evidence type="ECO:0000313" key="1">
    <source>
        <dbReference type="EMBL" id="AQT70051.1"/>
    </source>
</evidence>
<dbReference type="EMBL" id="CP019791">
    <property type="protein sequence ID" value="AQT70051.1"/>
    <property type="molecule type" value="Genomic_DNA"/>
</dbReference>
<evidence type="ECO:0000313" key="2">
    <source>
        <dbReference type="Proteomes" id="UP000189674"/>
    </source>
</evidence>
<proteinExistence type="predicted"/>
<accession>A0A1U9NQ39</accession>
<dbReference type="KEGG" id="alus:STSP2_03253"/>
<sequence>MSAKKMSITKPIVSITEICEMLQLSRSRYYQLVDSGFFPKPLRDEKSKRPYYDAALQKQILEARKTGIGVDGSFMLFYSPRKNESSRPMFKKKKQADPVAQELADILAGMGVEAAFEEVQKALNKLYPDGTEGMDQGIVTRELYRYFKQMK</sequence>
<dbReference type="RefSeq" id="WP_146663676.1">
    <property type="nucleotide sequence ID" value="NZ_CP019791.1"/>
</dbReference>
<dbReference type="OrthoDB" id="267939at2"/>
<keyword evidence="2" id="KW-1185">Reference proteome</keyword>
<dbReference type="AlphaFoldDB" id="A0A1U9NQ39"/>
<name>A0A1U9NQ39_9BACT</name>
<reference evidence="2" key="1">
    <citation type="submission" date="2017-02" db="EMBL/GenBank/DDBJ databases">
        <title>Comparative genomics and description of representatives of a novel lineage of planctomycetes thriving in anoxic sediments.</title>
        <authorList>
            <person name="Spring S."/>
            <person name="Bunk B."/>
            <person name="Sproer C."/>
        </authorList>
    </citation>
    <scope>NUCLEOTIDE SEQUENCE [LARGE SCALE GENOMIC DNA]</scope>
    <source>
        <strain evidence="2">ST-NAGAB-D1</strain>
    </source>
</reference>
<organism evidence="1 2">
    <name type="scientific">Anaerohalosphaera lusitana</name>
    <dbReference type="NCBI Taxonomy" id="1936003"/>
    <lineage>
        <taxon>Bacteria</taxon>
        <taxon>Pseudomonadati</taxon>
        <taxon>Planctomycetota</taxon>
        <taxon>Phycisphaerae</taxon>
        <taxon>Sedimentisphaerales</taxon>
        <taxon>Anaerohalosphaeraceae</taxon>
        <taxon>Anaerohalosphaera</taxon>
    </lineage>
</organism>
<dbReference type="STRING" id="1936003.STSP2_03253"/>